<dbReference type="EMBL" id="MU157830">
    <property type="protein sequence ID" value="KAF9532786.1"/>
    <property type="molecule type" value="Genomic_DNA"/>
</dbReference>
<sequence length="153" mass="17603">MPAFITDPVPNLQPQKKWKRRYRCQTASLCTQLPQIQQSQQPADNQDKISSLDRAAPLESAHRTVQHTSNISPHLNKKMILGFHESPQLYKTNARYETFYYNISKHLICQSLLSCLGLGLSYCPVYPPLCGTIGTFHPQFQFCTALYIDLRFR</sequence>
<evidence type="ECO:0000313" key="2">
    <source>
        <dbReference type="Proteomes" id="UP000807306"/>
    </source>
</evidence>
<comment type="caution">
    <text evidence="1">The sequence shown here is derived from an EMBL/GenBank/DDBJ whole genome shotgun (WGS) entry which is preliminary data.</text>
</comment>
<keyword evidence="2" id="KW-1185">Reference proteome</keyword>
<reference evidence="1" key="1">
    <citation type="submission" date="2020-11" db="EMBL/GenBank/DDBJ databases">
        <authorList>
            <consortium name="DOE Joint Genome Institute"/>
            <person name="Ahrendt S."/>
            <person name="Riley R."/>
            <person name="Andreopoulos W."/>
            <person name="Labutti K."/>
            <person name="Pangilinan J."/>
            <person name="Ruiz-Duenas F.J."/>
            <person name="Barrasa J.M."/>
            <person name="Sanchez-Garcia M."/>
            <person name="Camarero S."/>
            <person name="Miyauchi S."/>
            <person name="Serrano A."/>
            <person name="Linde D."/>
            <person name="Babiker R."/>
            <person name="Drula E."/>
            <person name="Ayuso-Fernandez I."/>
            <person name="Pacheco R."/>
            <person name="Padilla G."/>
            <person name="Ferreira P."/>
            <person name="Barriuso J."/>
            <person name="Kellner H."/>
            <person name="Castanera R."/>
            <person name="Alfaro M."/>
            <person name="Ramirez L."/>
            <person name="Pisabarro A.G."/>
            <person name="Kuo A."/>
            <person name="Tritt A."/>
            <person name="Lipzen A."/>
            <person name="He G."/>
            <person name="Yan M."/>
            <person name="Ng V."/>
            <person name="Cullen D."/>
            <person name="Martin F."/>
            <person name="Rosso M.-N."/>
            <person name="Henrissat B."/>
            <person name="Hibbett D."/>
            <person name="Martinez A.T."/>
            <person name="Grigoriev I.V."/>
        </authorList>
    </citation>
    <scope>NUCLEOTIDE SEQUENCE</scope>
    <source>
        <strain evidence="1">CBS 506.95</strain>
    </source>
</reference>
<dbReference type="AlphaFoldDB" id="A0A9P6JTU5"/>
<dbReference type="Proteomes" id="UP000807306">
    <property type="component" value="Unassembled WGS sequence"/>
</dbReference>
<organism evidence="1 2">
    <name type="scientific">Crepidotus variabilis</name>
    <dbReference type="NCBI Taxonomy" id="179855"/>
    <lineage>
        <taxon>Eukaryota</taxon>
        <taxon>Fungi</taxon>
        <taxon>Dikarya</taxon>
        <taxon>Basidiomycota</taxon>
        <taxon>Agaricomycotina</taxon>
        <taxon>Agaricomycetes</taxon>
        <taxon>Agaricomycetidae</taxon>
        <taxon>Agaricales</taxon>
        <taxon>Agaricineae</taxon>
        <taxon>Crepidotaceae</taxon>
        <taxon>Crepidotus</taxon>
    </lineage>
</organism>
<name>A0A9P6JTU5_9AGAR</name>
<accession>A0A9P6JTU5</accession>
<gene>
    <name evidence="1" type="ORF">CPB83DRAFT_582076</name>
</gene>
<protein>
    <submittedName>
        <fullName evidence="1">Uncharacterized protein</fullName>
    </submittedName>
</protein>
<evidence type="ECO:0000313" key="1">
    <source>
        <dbReference type="EMBL" id="KAF9532786.1"/>
    </source>
</evidence>
<proteinExistence type="predicted"/>